<dbReference type="EMBL" id="BMAT01013228">
    <property type="protein sequence ID" value="GFS07933.1"/>
    <property type="molecule type" value="Genomic_DNA"/>
</dbReference>
<name>A0AAV4ICD6_9GAST</name>
<dbReference type="AlphaFoldDB" id="A0AAV4ICD6"/>
<evidence type="ECO:0000256" key="1">
    <source>
        <dbReference type="SAM" id="MobiDB-lite"/>
    </source>
</evidence>
<reference evidence="2 3" key="1">
    <citation type="journal article" date="2021" name="Elife">
        <title>Chloroplast acquisition without the gene transfer in kleptoplastic sea slugs, Plakobranchus ocellatus.</title>
        <authorList>
            <person name="Maeda T."/>
            <person name="Takahashi S."/>
            <person name="Yoshida T."/>
            <person name="Shimamura S."/>
            <person name="Takaki Y."/>
            <person name="Nagai Y."/>
            <person name="Toyoda A."/>
            <person name="Suzuki Y."/>
            <person name="Arimoto A."/>
            <person name="Ishii H."/>
            <person name="Satoh N."/>
            <person name="Nishiyama T."/>
            <person name="Hasebe M."/>
            <person name="Maruyama T."/>
            <person name="Minagawa J."/>
            <person name="Obokata J."/>
            <person name="Shigenobu S."/>
        </authorList>
    </citation>
    <scope>NUCLEOTIDE SEQUENCE [LARGE SCALE GENOMIC DNA]</scope>
</reference>
<keyword evidence="3" id="KW-1185">Reference proteome</keyword>
<gene>
    <name evidence="2" type="ORF">ElyMa_006581200</name>
</gene>
<comment type="caution">
    <text evidence="2">The sequence shown here is derived from an EMBL/GenBank/DDBJ whole genome shotgun (WGS) entry which is preliminary data.</text>
</comment>
<feature type="region of interest" description="Disordered" evidence="1">
    <location>
        <begin position="147"/>
        <end position="168"/>
    </location>
</feature>
<organism evidence="2 3">
    <name type="scientific">Elysia marginata</name>
    <dbReference type="NCBI Taxonomy" id="1093978"/>
    <lineage>
        <taxon>Eukaryota</taxon>
        <taxon>Metazoa</taxon>
        <taxon>Spiralia</taxon>
        <taxon>Lophotrochozoa</taxon>
        <taxon>Mollusca</taxon>
        <taxon>Gastropoda</taxon>
        <taxon>Heterobranchia</taxon>
        <taxon>Euthyneura</taxon>
        <taxon>Panpulmonata</taxon>
        <taxon>Sacoglossa</taxon>
        <taxon>Placobranchoidea</taxon>
        <taxon>Plakobranchidae</taxon>
        <taxon>Elysia</taxon>
    </lineage>
</organism>
<feature type="compositionally biased region" description="Polar residues" evidence="1">
    <location>
        <begin position="147"/>
        <end position="158"/>
    </location>
</feature>
<feature type="region of interest" description="Disordered" evidence="1">
    <location>
        <begin position="26"/>
        <end position="65"/>
    </location>
</feature>
<evidence type="ECO:0000313" key="3">
    <source>
        <dbReference type="Proteomes" id="UP000762676"/>
    </source>
</evidence>
<accession>A0AAV4ICD6</accession>
<protein>
    <submittedName>
        <fullName evidence="2">Uncharacterized protein</fullName>
    </submittedName>
</protein>
<dbReference type="Proteomes" id="UP000762676">
    <property type="component" value="Unassembled WGS sequence"/>
</dbReference>
<evidence type="ECO:0000313" key="2">
    <source>
        <dbReference type="EMBL" id="GFS07933.1"/>
    </source>
</evidence>
<feature type="compositionally biased region" description="Polar residues" evidence="1">
    <location>
        <begin position="32"/>
        <end position="54"/>
    </location>
</feature>
<proteinExistence type="predicted"/>
<sequence>MAAHIFSIPHQSDCIRDIKAKIEDKMEDQDFESQSVLNEKSSEITSEINPTAQQQKEKEPDFSSGVEINLSQSHERLKTHCVSSLNATRPDLGGGFPLAASGLVSSKVAGQKIERISQSLKRKFPNAEDLSENVYLSCETVKGSQQADSRGVVSSLQDLESDALTTPPRCPLDVDRAYLSSNR</sequence>